<evidence type="ECO:0000313" key="1">
    <source>
        <dbReference type="EMBL" id="MCJ2185772.1"/>
    </source>
</evidence>
<protein>
    <recommendedName>
        <fullName evidence="3">Beta/gamma crystallin</fullName>
    </recommendedName>
</protein>
<comment type="caution">
    <text evidence="1">The sequence shown here is derived from an EMBL/GenBank/DDBJ whole genome shotgun (WGS) entry which is preliminary data.</text>
</comment>
<accession>A0ABT0BL53</accession>
<evidence type="ECO:0000313" key="2">
    <source>
        <dbReference type="Proteomes" id="UP001202281"/>
    </source>
</evidence>
<keyword evidence="2" id="KW-1185">Reference proteome</keyword>
<dbReference type="RefSeq" id="WP_243917751.1">
    <property type="nucleotide sequence ID" value="NZ_JALHLG010000003.1"/>
</dbReference>
<sequence>MFRKVSILVPLCFAVMGAAPRPSAPLSSDKGKRCIESAQVAAPVVRDDGLLYFRGQPDYKKSYIAVFKGESCRRLNQFASASIDSWQSRYCGGDTVRVYMPPTKVPGPSCVIDHFLPFAGHVDDPVSGTEPKKN</sequence>
<organism evidence="1 2">
    <name type="scientific">Novosphingobium beihaiensis</name>
    <dbReference type="NCBI Taxonomy" id="2930389"/>
    <lineage>
        <taxon>Bacteria</taxon>
        <taxon>Pseudomonadati</taxon>
        <taxon>Pseudomonadota</taxon>
        <taxon>Alphaproteobacteria</taxon>
        <taxon>Sphingomonadales</taxon>
        <taxon>Sphingomonadaceae</taxon>
        <taxon>Novosphingobium</taxon>
    </lineage>
</organism>
<evidence type="ECO:0008006" key="3">
    <source>
        <dbReference type="Google" id="ProtNLM"/>
    </source>
</evidence>
<reference evidence="1 2" key="1">
    <citation type="submission" date="2022-04" db="EMBL/GenBank/DDBJ databases">
        <title>Identification of a novel bacterium isolated from mangrove sediments.</title>
        <authorList>
            <person name="Pan X."/>
        </authorList>
    </citation>
    <scope>NUCLEOTIDE SEQUENCE [LARGE SCALE GENOMIC DNA]</scope>
    <source>
        <strain evidence="1 2">B2638</strain>
    </source>
</reference>
<dbReference type="EMBL" id="JALHLG010000003">
    <property type="protein sequence ID" value="MCJ2185772.1"/>
    <property type="molecule type" value="Genomic_DNA"/>
</dbReference>
<gene>
    <name evidence="1" type="ORF">MTR66_02965</name>
</gene>
<name>A0ABT0BL53_9SPHN</name>
<proteinExistence type="predicted"/>
<dbReference type="Proteomes" id="UP001202281">
    <property type="component" value="Unassembled WGS sequence"/>
</dbReference>